<proteinExistence type="predicted"/>
<organism evidence="3">
    <name type="scientific">Acromyrmex echinatior</name>
    <name type="common">Panamanian leafcutter ant</name>
    <name type="synonym">Acromyrmex octospinosus echinatior</name>
    <dbReference type="NCBI Taxonomy" id="103372"/>
    <lineage>
        <taxon>Eukaryota</taxon>
        <taxon>Metazoa</taxon>
        <taxon>Ecdysozoa</taxon>
        <taxon>Arthropoda</taxon>
        <taxon>Hexapoda</taxon>
        <taxon>Insecta</taxon>
        <taxon>Pterygota</taxon>
        <taxon>Neoptera</taxon>
        <taxon>Endopterygota</taxon>
        <taxon>Hymenoptera</taxon>
        <taxon>Apocrita</taxon>
        <taxon>Aculeata</taxon>
        <taxon>Formicoidea</taxon>
        <taxon>Formicidae</taxon>
        <taxon>Myrmicinae</taxon>
        <taxon>Acromyrmex</taxon>
    </lineage>
</organism>
<protein>
    <submittedName>
        <fullName evidence="2">Uncharacterized protein</fullName>
    </submittedName>
</protein>
<gene>
    <name evidence="2" type="ORF">G5I_03932</name>
</gene>
<evidence type="ECO:0000313" key="3">
    <source>
        <dbReference type="Proteomes" id="UP000007755"/>
    </source>
</evidence>
<sequence length="145" mass="16200">MKGKATGGARQQFYDSGARLKEWQKLRGCIYGERTKRCEFHSISRPLTIERVHSSVCTQDISTESSFVEVLRNAERNLLPSPLRMFEQDISGSNLESQNITVSVRKRFGAMEEQNVGNVGNRSSPNSPHIVPAERGFSTPLESGN</sequence>
<dbReference type="Proteomes" id="UP000007755">
    <property type="component" value="Unassembled WGS sequence"/>
</dbReference>
<accession>F4WEA0</accession>
<dbReference type="EMBL" id="GL888102">
    <property type="protein sequence ID" value="EGI67538.1"/>
    <property type="molecule type" value="Genomic_DNA"/>
</dbReference>
<reference evidence="2" key="1">
    <citation type="submission" date="2011-02" db="EMBL/GenBank/DDBJ databases">
        <title>The genome of the leaf-cutting ant Acromyrmex echinatior suggests key adaptations to social evolution and fungus farming.</title>
        <authorList>
            <person name="Nygaard S."/>
            <person name="Zhang G."/>
        </authorList>
    </citation>
    <scope>NUCLEOTIDE SEQUENCE</scope>
</reference>
<dbReference type="InParanoid" id="F4WEA0"/>
<dbReference type="AlphaFoldDB" id="F4WEA0"/>
<feature type="region of interest" description="Disordered" evidence="1">
    <location>
        <begin position="113"/>
        <end position="145"/>
    </location>
</feature>
<evidence type="ECO:0000256" key="1">
    <source>
        <dbReference type="SAM" id="MobiDB-lite"/>
    </source>
</evidence>
<name>F4WEA0_ACREC</name>
<keyword evidence="3" id="KW-1185">Reference proteome</keyword>
<evidence type="ECO:0000313" key="2">
    <source>
        <dbReference type="EMBL" id="EGI67538.1"/>
    </source>
</evidence>
<feature type="compositionally biased region" description="Polar residues" evidence="1">
    <location>
        <begin position="115"/>
        <end position="127"/>
    </location>
</feature>